<comment type="caution">
    <text evidence="2">The sequence shown here is derived from an EMBL/GenBank/DDBJ whole genome shotgun (WGS) entry which is preliminary data.</text>
</comment>
<accession>A0A3L7JG79</accession>
<evidence type="ECO:0000313" key="2">
    <source>
        <dbReference type="EMBL" id="RLQ88621.1"/>
    </source>
</evidence>
<reference evidence="2 3" key="1">
    <citation type="submission" date="2018-10" db="EMBL/GenBank/DDBJ databases">
        <title>Notoacmeibacter sp. M2BS9Y-3-1, whole genome shotgun sequence.</title>
        <authorList>
            <person name="Tuo L."/>
        </authorList>
    </citation>
    <scope>NUCLEOTIDE SEQUENCE [LARGE SCALE GENOMIC DNA]</scope>
    <source>
        <strain evidence="2 3">M2BS9Y-3-1</strain>
    </source>
</reference>
<proteinExistence type="predicted"/>
<sequence>MAEGQKTNTPLFRPIGVNEQAVVDADFEIISPTGECGPALPVRTAKNETGFAVLLILIIVGAFLFSGGWSVFRI</sequence>
<keyword evidence="1" id="KW-0812">Transmembrane</keyword>
<keyword evidence="3" id="KW-1185">Reference proteome</keyword>
<dbReference type="Proteomes" id="UP000281094">
    <property type="component" value="Unassembled WGS sequence"/>
</dbReference>
<organism evidence="2 3">
    <name type="scientific">Notoacmeibacter ruber</name>
    <dbReference type="NCBI Taxonomy" id="2670375"/>
    <lineage>
        <taxon>Bacteria</taxon>
        <taxon>Pseudomonadati</taxon>
        <taxon>Pseudomonadota</taxon>
        <taxon>Alphaproteobacteria</taxon>
        <taxon>Hyphomicrobiales</taxon>
        <taxon>Notoacmeibacteraceae</taxon>
        <taxon>Notoacmeibacter</taxon>
    </lineage>
</organism>
<evidence type="ECO:0000256" key="1">
    <source>
        <dbReference type="SAM" id="Phobius"/>
    </source>
</evidence>
<dbReference type="AlphaFoldDB" id="A0A3L7JG79"/>
<feature type="transmembrane region" description="Helical" evidence="1">
    <location>
        <begin position="51"/>
        <end position="72"/>
    </location>
</feature>
<gene>
    <name evidence="2" type="ORF">D8780_10765</name>
</gene>
<dbReference type="EMBL" id="RCWN01000001">
    <property type="protein sequence ID" value="RLQ88621.1"/>
    <property type="molecule type" value="Genomic_DNA"/>
</dbReference>
<keyword evidence="1" id="KW-1133">Transmembrane helix</keyword>
<name>A0A3L7JG79_9HYPH</name>
<evidence type="ECO:0000313" key="3">
    <source>
        <dbReference type="Proteomes" id="UP000281094"/>
    </source>
</evidence>
<protein>
    <submittedName>
        <fullName evidence="2">Uncharacterized protein</fullName>
    </submittedName>
</protein>
<keyword evidence="1" id="KW-0472">Membrane</keyword>